<organism evidence="2 3">
    <name type="scientific">Byssothecium circinans</name>
    <dbReference type="NCBI Taxonomy" id="147558"/>
    <lineage>
        <taxon>Eukaryota</taxon>
        <taxon>Fungi</taxon>
        <taxon>Dikarya</taxon>
        <taxon>Ascomycota</taxon>
        <taxon>Pezizomycotina</taxon>
        <taxon>Dothideomycetes</taxon>
        <taxon>Pleosporomycetidae</taxon>
        <taxon>Pleosporales</taxon>
        <taxon>Massarineae</taxon>
        <taxon>Massarinaceae</taxon>
        <taxon>Byssothecium</taxon>
    </lineage>
</organism>
<proteinExistence type="predicted"/>
<evidence type="ECO:0000313" key="2">
    <source>
        <dbReference type="EMBL" id="KAF1950850.1"/>
    </source>
</evidence>
<dbReference type="EMBL" id="ML977022">
    <property type="protein sequence ID" value="KAF1950850.1"/>
    <property type="molecule type" value="Genomic_DNA"/>
</dbReference>
<feature type="chain" id="PRO_5025377510" evidence="1">
    <location>
        <begin position="42"/>
        <end position="161"/>
    </location>
</feature>
<dbReference type="AlphaFoldDB" id="A0A6A5TF62"/>
<gene>
    <name evidence="2" type="ORF">CC80DRAFT_509423</name>
</gene>
<reference evidence="2" key="1">
    <citation type="journal article" date="2020" name="Stud. Mycol.">
        <title>101 Dothideomycetes genomes: a test case for predicting lifestyles and emergence of pathogens.</title>
        <authorList>
            <person name="Haridas S."/>
            <person name="Albert R."/>
            <person name="Binder M."/>
            <person name="Bloem J."/>
            <person name="Labutti K."/>
            <person name="Salamov A."/>
            <person name="Andreopoulos B."/>
            <person name="Baker S."/>
            <person name="Barry K."/>
            <person name="Bills G."/>
            <person name="Bluhm B."/>
            <person name="Cannon C."/>
            <person name="Castanera R."/>
            <person name="Culley D."/>
            <person name="Daum C."/>
            <person name="Ezra D."/>
            <person name="Gonzalez J."/>
            <person name="Henrissat B."/>
            <person name="Kuo A."/>
            <person name="Liang C."/>
            <person name="Lipzen A."/>
            <person name="Lutzoni F."/>
            <person name="Magnuson J."/>
            <person name="Mondo S."/>
            <person name="Nolan M."/>
            <person name="Ohm R."/>
            <person name="Pangilinan J."/>
            <person name="Park H.-J."/>
            <person name="Ramirez L."/>
            <person name="Alfaro M."/>
            <person name="Sun H."/>
            <person name="Tritt A."/>
            <person name="Yoshinaga Y."/>
            <person name="Zwiers L.-H."/>
            <person name="Turgeon B."/>
            <person name="Goodwin S."/>
            <person name="Spatafora J."/>
            <person name="Crous P."/>
            <person name="Grigoriev I."/>
        </authorList>
    </citation>
    <scope>NUCLEOTIDE SEQUENCE</scope>
    <source>
        <strain evidence="2">CBS 675.92</strain>
    </source>
</reference>
<sequence length="161" mass="17416">MIGKFISIKRLRQGVSEFNTSLKCSIILSALLVSLAPNVGAYPTTGPNAVDQAVRAAPVKFPAKTTSNNTQITKNLDALDDKHQSPKLAAFCKEKGYDEVTVLVSAVTEKTTRPSSNRVIEACDFKGEYVHMSKESSREDDGKHCHGGFGHGPYNTNQNGC</sequence>
<name>A0A6A5TF62_9PLEO</name>
<evidence type="ECO:0000256" key="1">
    <source>
        <dbReference type="SAM" id="SignalP"/>
    </source>
</evidence>
<feature type="signal peptide" evidence="1">
    <location>
        <begin position="1"/>
        <end position="41"/>
    </location>
</feature>
<keyword evidence="1" id="KW-0732">Signal</keyword>
<keyword evidence="3" id="KW-1185">Reference proteome</keyword>
<dbReference type="Proteomes" id="UP000800035">
    <property type="component" value="Unassembled WGS sequence"/>
</dbReference>
<evidence type="ECO:0000313" key="3">
    <source>
        <dbReference type="Proteomes" id="UP000800035"/>
    </source>
</evidence>
<protein>
    <submittedName>
        <fullName evidence="2">Uncharacterized protein</fullName>
    </submittedName>
</protein>
<accession>A0A6A5TF62</accession>